<gene>
    <name evidence="1" type="ORF">AABB31_10715</name>
</gene>
<dbReference type="EMBL" id="CP151767">
    <property type="protein sequence ID" value="WZU69268.1"/>
    <property type="molecule type" value="Genomic_DNA"/>
</dbReference>
<name>A0AAN0MDV3_9RHOB</name>
<proteinExistence type="predicted"/>
<reference evidence="1 2" key="1">
    <citation type="submission" date="2024-04" db="EMBL/GenBank/DDBJ databases">
        <title>Phylogenomic analyses of a clade within the roseobacter group suggest taxonomic reassignments of species of the genera Aestuariivita, Citreicella, Loktanella, Nautella, Pelagibaca, Ruegeria, Thalassobius, Thiobacimonas and Tropicibacter, and the proposal o.</title>
        <authorList>
            <person name="Jeon C.O."/>
        </authorList>
    </citation>
    <scope>NUCLEOTIDE SEQUENCE [LARGE SCALE GENOMIC DNA]</scope>
    <source>
        <strain evidence="1 2">SS1-5</strain>
    </source>
</reference>
<keyword evidence="2" id="KW-1185">Reference proteome</keyword>
<reference evidence="2" key="2">
    <citation type="submission" date="2024-08" db="EMBL/GenBank/DDBJ databases">
        <title>Phylogenomic analyses of a clade within the roseobacter group suggest taxonomic reassignments of species of the genera Aestuariivita, Citreicella, Loktanella, Nautella, Pelagibaca, Ruegeria, Thalassobius, Thiobacimonas and Tropicibacter, and the proposal o.</title>
        <authorList>
            <person name="Jeon C.O."/>
        </authorList>
    </citation>
    <scope>NUCLEOTIDE SEQUENCE [LARGE SCALE GENOMIC DNA]</scope>
    <source>
        <strain evidence="2">SS1-5</strain>
    </source>
</reference>
<organism evidence="1 2">
    <name type="scientific">Yoonia rhodophyticola</name>
    <dbReference type="NCBI Taxonomy" id="3137370"/>
    <lineage>
        <taxon>Bacteria</taxon>
        <taxon>Pseudomonadati</taxon>
        <taxon>Pseudomonadota</taxon>
        <taxon>Alphaproteobacteria</taxon>
        <taxon>Rhodobacterales</taxon>
        <taxon>Paracoccaceae</taxon>
        <taxon>Yoonia</taxon>
    </lineage>
</organism>
<sequence length="41" mass="4522">MYLRDGGNHRFIGNLNGFLRGIVGGVYRRQLIGVLADDCGQ</sequence>
<evidence type="ECO:0000313" key="1">
    <source>
        <dbReference type="EMBL" id="WZU69268.1"/>
    </source>
</evidence>
<accession>A0AAN0MDV3</accession>
<dbReference type="Proteomes" id="UP001470809">
    <property type="component" value="Chromosome"/>
</dbReference>
<dbReference type="AlphaFoldDB" id="A0AAN0MDV3"/>
<evidence type="ECO:0000313" key="2">
    <source>
        <dbReference type="Proteomes" id="UP001470809"/>
    </source>
</evidence>
<protein>
    <submittedName>
        <fullName evidence="1">Uncharacterized protein</fullName>
    </submittedName>
</protein>